<dbReference type="EnsemblMetazoa" id="CapteT220828">
    <property type="protein sequence ID" value="CapteP220828"/>
    <property type="gene ID" value="CapteG220828"/>
</dbReference>
<dbReference type="Pfam" id="PF06388">
    <property type="entry name" value="DUF1075"/>
    <property type="match status" value="1"/>
</dbReference>
<proteinExistence type="inferred from homology"/>
<dbReference type="AlphaFoldDB" id="R7U2I4"/>
<dbReference type="FunCoup" id="R7U2I4">
    <property type="interactions" value="764"/>
</dbReference>
<dbReference type="EMBL" id="AMQN01001859">
    <property type="status" value="NOT_ANNOTATED_CDS"/>
    <property type="molecule type" value="Genomic_DNA"/>
</dbReference>
<dbReference type="PANTHER" id="PTHR13674:SF5">
    <property type="entry name" value="UPF0389 PROTEIN CG9231"/>
    <property type="match status" value="1"/>
</dbReference>
<keyword evidence="3 6" id="KW-0812">Transmembrane</keyword>
<dbReference type="EMBL" id="KB306105">
    <property type="protein sequence ID" value="ELU00210.1"/>
    <property type="molecule type" value="Genomic_DNA"/>
</dbReference>
<gene>
    <name evidence="7" type="ORF">CAPTEDRAFT_220828</name>
</gene>
<feature type="transmembrane region" description="Helical" evidence="6">
    <location>
        <begin position="115"/>
        <end position="135"/>
    </location>
</feature>
<dbReference type="OrthoDB" id="8193498at2759"/>
<comment type="similarity">
    <text evidence="2">Belongs to the UPF0389 family.</text>
</comment>
<organism evidence="7">
    <name type="scientific">Capitella teleta</name>
    <name type="common">Polychaete worm</name>
    <dbReference type="NCBI Taxonomy" id="283909"/>
    <lineage>
        <taxon>Eukaryota</taxon>
        <taxon>Metazoa</taxon>
        <taxon>Spiralia</taxon>
        <taxon>Lophotrochozoa</taxon>
        <taxon>Annelida</taxon>
        <taxon>Polychaeta</taxon>
        <taxon>Sedentaria</taxon>
        <taxon>Scolecida</taxon>
        <taxon>Capitellidae</taxon>
        <taxon>Capitella</taxon>
    </lineage>
</organism>
<evidence type="ECO:0000256" key="1">
    <source>
        <dbReference type="ARBA" id="ARBA00004167"/>
    </source>
</evidence>
<evidence type="ECO:0000256" key="5">
    <source>
        <dbReference type="ARBA" id="ARBA00023136"/>
    </source>
</evidence>
<name>R7U2I4_CAPTE</name>
<dbReference type="STRING" id="283909.R7U2I4"/>
<evidence type="ECO:0000256" key="4">
    <source>
        <dbReference type="ARBA" id="ARBA00022989"/>
    </source>
</evidence>
<evidence type="ECO:0000256" key="6">
    <source>
        <dbReference type="SAM" id="Phobius"/>
    </source>
</evidence>
<keyword evidence="9" id="KW-1185">Reference proteome</keyword>
<accession>R7U2I4</accession>
<evidence type="ECO:0000313" key="8">
    <source>
        <dbReference type="EnsemblMetazoa" id="CapteP220828"/>
    </source>
</evidence>
<comment type="subcellular location">
    <subcellularLocation>
        <location evidence="1">Membrane</location>
        <topology evidence="1">Single-pass membrane protein</topology>
    </subcellularLocation>
</comment>
<dbReference type="PANTHER" id="PTHR13674">
    <property type="entry name" value="GROWTH AND TRANSFORMATION-DEPENDENT PROTEIN"/>
    <property type="match status" value="1"/>
</dbReference>
<reference evidence="9" key="1">
    <citation type="submission" date="2012-12" db="EMBL/GenBank/DDBJ databases">
        <authorList>
            <person name="Hellsten U."/>
            <person name="Grimwood J."/>
            <person name="Chapman J.A."/>
            <person name="Shapiro H."/>
            <person name="Aerts A."/>
            <person name="Otillar R.P."/>
            <person name="Terry A.Y."/>
            <person name="Boore J.L."/>
            <person name="Simakov O."/>
            <person name="Marletaz F."/>
            <person name="Cho S.-J."/>
            <person name="Edsinger-Gonzales E."/>
            <person name="Havlak P."/>
            <person name="Kuo D.-H."/>
            <person name="Larsson T."/>
            <person name="Lv J."/>
            <person name="Arendt D."/>
            <person name="Savage R."/>
            <person name="Osoegawa K."/>
            <person name="de Jong P."/>
            <person name="Lindberg D.R."/>
            <person name="Seaver E.C."/>
            <person name="Weisblat D.A."/>
            <person name="Putnam N.H."/>
            <person name="Grigoriev I.V."/>
            <person name="Rokhsar D.S."/>
        </authorList>
    </citation>
    <scope>NUCLEOTIDE SEQUENCE</scope>
    <source>
        <strain evidence="9">I ESC-2004</strain>
    </source>
</reference>
<protein>
    <submittedName>
        <fullName evidence="7 8">Uncharacterized protein</fullName>
    </submittedName>
</protein>
<keyword evidence="4 6" id="KW-1133">Transmembrane helix</keyword>
<dbReference type="OMA" id="GMCNKLP"/>
<evidence type="ECO:0000313" key="9">
    <source>
        <dbReference type="Proteomes" id="UP000014760"/>
    </source>
</evidence>
<evidence type="ECO:0000313" key="7">
    <source>
        <dbReference type="EMBL" id="ELU00210.1"/>
    </source>
</evidence>
<dbReference type="InterPro" id="IPR009432">
    <property type="entry name" value="DUF1075"/>
</dbReference>
<evidence type="ECO:0000256" key="3">
    <source>
        <dbReference type="ARBA" id="ARBA00022692"/>
    </source>
</evidence>
<reference evidence="8" key="3">
    <citation type="submission" date="2015-06" db="UniProtKB">
        <authorList>
            <consortium name="EnsemblMetazoa"/>
        </authorList>
    </citation>
    <scope>IDENTIFICATION</scope>
</reference>
<dbReference type="Proteomes" id="UP000014760">
    <property type="component" value="Unassembled WGS sequence"/>
</dbReference>
<dbReference type="GO" id="GO:0016020">
    <property type="term" value="C:membrane"/>
    <property type="evidence" value="ECO:0007669"/>
    <property type="project" value="UniProtKB-SubCell"/>
</dbReference>
<evidence type="ECO:0000256" key="2">
    <source>
        <dbReference type="ARBA" id="ARBA00007363"/>
    </source>
</evidence>
<sequence>MASRLGFNMALRHGVRLLANNPQMQHQMQAMLRNPALASRCLSVSSVLRCDKALKNQEESKPAARKNAGDIGQFVQPSNLDKFILVQTGMYDKKEDIPKEIRFATMLKGRDLMRVYVSVLMLVFAAFGCVIMVVLGRRDAKEGDSLFNRSQKWIEKLRKEAKEEKAAGKV</sequence>
<dbReference type="HOGENOM" id="CLU_1572089_0_0_1"/>
<reference evidence="7 9" key="2">
    <citation type="journal article" date="2013" name="Nature">
        <title>Insights into bilaterian evolution from three spiralian genomes.</title>
        <authorList>
            <person name="Simakov O."/>
            <person name="Marletaz F."/>
            <person name="Cho S.J."/>
            <person name="Edsinger-Gonzales E."/>
            <person name="Havlak P."/>
            <person name="Hellsten U."/>
            <person name="Kuo D.H."/>
            <person name="Larsson T."/>
            <person name="Lv J."/>
            <person name="Arendt D."/>
            <person name="Savage R."/>
            <person name="Osoegawa K."/>
            <person name="de Jong P."/>
            <person name="Grimwood J."/>
            <person name="Chapman J.A."/>
            <person name="Shapiro H."/>
            <person name="Aerts A."/>
            <person name="Otillar R.P."/>
            <person name="Terry A.Y."/>
            <person name="Boore J.L."/>
            <person name="Grigoriev I.V."/>
            <person name="Lindberg D.R."/>
            <person name="Seaver E.C."/>
            <person name="Weisblat D.A."/>
            <person name="Putnam N.H."/>
            <person name="Rokhsar D.S."/>
        </authorList>
    </citation>
    <scope>NUCLEOTIDE SEQUENCE</scope>
    <source>
        <strain evidence="7 9">I ESC-2004</strain>
    </source>
</reference>
<keyword evidence="5 6" id="KW-0472">Membrane</keyword>